<evidence type="ECO:0000256" key="2">
    <source>
        <dbReference type="ARBA" id="ARBA00005232"/>
    </source>
</evidence>
<feature type="transmembrane region" description="Helical" evidence="12">
    <location>
        <begin position="115"/>
        <end position="138"/>
    </location>
</feature>
<dbReference type="Proteomes" id="UP001209570">
    <property type="component" value="Unassembled WGS sequence"/>
</dbReference>
<organism evidence="14 15">
    <name type="scientific">Pythium insidiosum</name>
    <name type="common">Pythiosis disease agent</name>
    <dbReference type="NCBI Taxonomy" id="114742"/>
    <lineage>
        <taxon>Eukaryota</taxon>
        <taxon>Sar</taxon>
        <taxon>Stramenopiles</taxon>
        <taxon>Oomycota</taxon>
        <taxon>Peronosporomycetes</taxon>
        <taxon>Pythiales</taxon>
        <taxon>Pythiaceae</taxon>
        <taxon>Pythium</taxon>
    </lineage>
</organism>
<dbReference type="GO" id="GO:0004095">
    <property type="term" value="F:carnitine O-palmitoyltransferase activity"/>
    <property type="evidence" value="ECO:0007669"/>
    <property type="project" value="TreeGrafter"/>
</dbReference>
<dbReference type="SUPFAM" id="SSF52777">
    <property type="entry name" value="CoA-dependent acyltransferases"/>
    <property type="match status" value="2"/>
</dbReference>
<evidence type="ECO:0000313" key="14">
    <source>
        <dbReference type="EMBL" id="KAJ0402001.1"/>
    </source>
</evidence>
<dbReference type="InterPro" id="IPR000542">
    <property type="entry name" value="Carn_acyl_trans"/>
</dbReference>
<feature type="transmembrane region" description="Helical" evidence="12">
    <location>
        <begin position="91"/>
        <end position="109"/>
    </location>
</feature>
<feature type="domain" description="Choline/carnitine acyltransferase" evidence="13">
    <location>
        <begin position="186"/>
        <end position="777"/>
    </location>
</feature>
<evidence type="ECO:0000256" key="6">
    <source>
        <dbReference type="ARBA" id="ARBA00022989"/>
    </source>
</evidence>
<feature type="active site" description="Proton acceptor" evidence="10">
    <location>
        <position position="483"/>
    </location>
</feature>
<keyword evidence="4 12" id="KW-0812">Transmembrane</keyword>
<evidence type="ECO:0000256" key="9">
    <source>
        <dbReference type="ARBA" id="ARBA00023315"/>
    </source>
</evidence>
<comment type="caution">
    <text evidence="14">The sequence shown here is derived from an EMBL/GenBank/DDBJ whole genome shotgun (WGS) entry which is preliminary data.</text>
</comment>
<dbReference type="GO" id="GO:0009437">
    <property type="term" value="P:carnitine metabolic process"/>
    <property type="evidence" value="ECO:0007669"/>
    <property type="project" value="TreeGrafter"/>
</dbReference>
<dbReference type="Gene3D" id="3.30.559.70">
    <property type="entry name" value="Choline/Carnitine o-acyltransferase, domain 2"/>
    <property type="match status" value="1"/>
</dbReference>
<reference evidence="14" key="1">
    <citation type="submission" date="2021-12" db="EMBL/GenBank/DDBJ databases">
        <title>Prjna785345.</title>
        <authorList>
            <person name="Rujirawat T."/>
            <person name="Krajaejun T."/>
        </authorList>
    </citation>
    <scope>NUCLEOTIDE SEQUENCE</scope>
    <source>
        <strain evidence="14">Pi057C3</strain>
    </source>
</reference>
<evidence type="ECO:0000256" key="10">
    <source>
        <dbReference type="PIRSR" id="PIRSR600542-1"/>
    </source>
</evidence>
<protein>
    <recommendedName>
        <fullName evidence="13">Choline/carnitine acyltransferase domain-containing protein</fullName>
    </recommendedName>
</protein>
<dbReference type="GO" id="GO:0005739">
    <property type="term" value="C:mitochondrion"/>
    <property type="evidence" value="ECO:0007669"/>
    <property type="project" value="TreeGrafter"/>
</dbReference>
<name>A0AAD5MBV1_PYTIN</name>
<dbReference type="InterPro" id="IPR042231">
    <property type="entry name" value="Cho/carn_acyl_trans_2"/>
</dbReference>
<evidence type="ECO:0000256" key="5">
    <source>
        <dbReference type="ARBA" id="ARBA00022832"/>
    </source>
</evidence>
<accession>A0AAD5MBV1</accession>
<comment type="subcellular location">
    <subcellularLocation>
        <location evidence="1">Membrane</location>
        <topology evidence="1">Multi-pass membrane protein</topology>
    </subcellularLocation>
</comment>
<feature type="transmembrane region" description="Helical" evidence="12">
    <location>
        <begin position="58"/>
        <end position="79"/>
    </location>
</feature>
<dbReference type="PROSITE" id="PS00439">
    <property type="entry name" value="ACYLTRANSF_C_1"/>
    <property type="match status" value="1"/>
</dbReference>
<keyword evidence="7" id="KW-0443">Lipid metabolism</keyword>
<keyword evidence="8 12" id="KW-0472">Membrane</keyword>
<dbReference type="FunFam" id="3.30.559.10:FF:000002">
    <property type="entry name" value="carnitine O-palmitoyltransferase 1, liver isoform"/>
    <property type="match status" value="1"/>
</dbReference>
<evidence type="ECO:0000256" key="8">
    <source>
        <dbReference type="ARBA" id="ARBA00023136"/>
    </source>
</evidence>
<sequence>MAEAHQAIGVFEEHKRGVELLYSDQGIRISFTIPPPWRLRQAAVRSAFHMQRAILRRVYPAPPIAAVVAVIGVIFMVLISPSESWWRSSTLSYLVWNIGNFLIPFSSYLPHSLYLAYLAAWAAFIGLLLLMAGQRLILRGLLSYRRWLYLGPREKSKMVVVWGALLKILGGRNPLTYSFQDALPRLPVPALKDTVARYLKSVHPLLSEEEYKEVEKLATDFLKKEGPKLQWYLYLKSWWASNYVTDWWEQYVYLKGRTSLMINSNYYALPSRNFECRPSSNQAAVAAVIIRNFMLFKQDLDRELMPPMLIRGIVPLCMSQYQRMFGCTRIPGREIDELKVSQSKHVAVLCKGRFFKMPLFEKGEHGKLLSFHEMQRQIEWIMATAEQLGEPTTAEKHLAALTAVGRIEWAENREKYFSEGVNKRSLEMIESAVFMVVLQENAPGDWTSMGRDLIHGDGSNRWFDKSFNLVVYNNGLIGFNAEHAWADAPAMAHVWEWVITKALTLDPYLPNGHTKCVSEKEKSSLLPACKVMQWDVSDGVEHAVHKSLEEAQREIATFDLRVIAHDDYGKGLIKKFRVSPDGFIQMALQLAYYRNQGTITQTYESSMTRLYRDGRTETVRPVTDESKAFVLAMVDDSTPRETKLQLLQQACNVHQDGYRNAMSGKGVDRHLFTLYCTSVGFGLESPFLKNALARPWRLSTSQQPQQQTDNWKEVEKCLQGSKFSLKDCYSPGGGFGPVAEDGYGVSYMIAGENMIAFHISSKLSCEKTSSEQFAKDLFQAFADMKKLLLEA</sequence>
<evidence type="ECO:0000259" key="13">
    <source>
        <dbReference type="Pfam" id="PF00755"/>
    </source>
</evidence>
<evidence type="ECO:0000256" key="11">
    <source>
        <dbReference type="RuleBase" id="RU003801"/>
    </source>
</evidence>
<dbReference type="InterPro" id="IPR039551">
    <property type="entry name" value="Cho/carn_acyl_trans"/>
</dbReference>
<evidence type="ECO:0000256" key="12">
    <source>
        <dbReference type="SAM" id="Phobius"/>
    </source>
</evidence>
<proteinExistence type="inferred from homology"/>
<keyword evidence="15" id="KW-1185">Reference proteome</keyword>
<keyword evidence="6 12" id="KW-1133">Transmembrane helix</keyword>
<dbReference type="Pfam" id="PF00755">
    <property type="entry name" value="Carn_acyltransf"/>
    <property type="match status" value="1"/>
</dbReference>
<keyword evidence="3 11" id="KW-0808">Transferase</keyword>
<dbReference type="PROSITE" id="PS00440">
    <property type="entry name" value="ACYLTRANSF_C_2"/>
    <property type="match status" value="1"/>
</dbReference>
<dbReference type="EMBL" id="JAKCXM010000113">
    <property type="protein sequence ID" value="KAJ0402001.1"/>
    <property type="molecule type" value="Genomic_DNA"/>
</dbReference>
<dbReference type="InterPro" id="IPR023213">
    <property type="entry name" value="CAT-like_dom_sf"/>
</dbReference>
<dbReference type="PANTHER" id="PTHR22589">
    <property type="entry name" value="CARNITINE O-ACYLTRANSFERASE"/>
    <property type="match status" value="1"/>
</dbReference>
<dbReference type="GO" id="GO:0006631">
    <property type="term" value="P:fatty acid metabolic process"/>
    <property type="evidence" value="ECO:0007669"/>
    <property type="project" value="UniProtKB-KW"/>
</dbReference>
<evidence type="ECO:0000256" key="1">
    <source>
        <dbReference type="ARBA" id="ARBA00004141"/>
    </source>
</evidence>
<keyword evidence="5" id="KW-0276">Fatty acid metabolism</keyword>
<evidence type="ECO:0000256" key="7">
    <source>
        <dbReference type="ARBA" id="ARBA00023098"/>
    </source>
</evidence>
<dbReference type="PANTHER" id="PTHR22589:SF31">
    <property type="entry name" value="CARNITINE O-PALMITOYLTRANSFERASE"/>
    <property type="match status" value="1"/>
</dbReference>
<evidence type="ECO:0000256" key="3">
    <source>
        <dbReference type="ARBA" id="ARBA00022679"/>
    </source>
</evidence>
<evidence type="ECO:0000313" key="15">
    <source>
        <dbReference type="Proteomes" id="UP001209570"/>
    </source>
</evidence>
<gene>
    <name evidence="14" type="ORF">P43SY_006516</name>
</gene>
<dbReference type="GO" id="GO:0016020">
    <property type="term" value="C:membrane"/>
    <property type="evidence" value="ECO:0007669"/>
    <property type="project" value="UniProtKB-SubCell"/>
</dbReference>
<keyword evidence="9 11" id="KW-0012">Acyltransferase</keyword>
<dbReference type="Gene3D" id="3.30.559.10">
    <property type="entry name" value="Chloramphenicol acetyltransferase-like domain"/>
    <property type="match status" value="1"/>
</dbReference>
<evidence type="ECO:0000256" key="4">
    <source>
        <dbReference type="ARBA" id="ARBA00022692"/>
    </source>
</evidence>
<dbReference type="AlphaFoldDB" id="A0AAD5MBV1"/>
<comment type="similarity">
    <text evidence="2 11">Belongs to the carnitine/choline acetyltransferase family.</text>
</comment>